<feature type="transmembrane region" description="Helical" evidence="7">
    <location>
        <begin position="93"/>
        <end position="116"/>
    </location>
</feature>
<feature type="domain" description="Palmitoyltransferase DHHC" evidence="8">
    <location>
        <begin position="47"/>
        <end position="192"/>
    </location>
</feature>
<feature type="transmembrane region" description="Helical" evidence="7">
    <location>
        <begin position="153"/>
        <end position="179"/>
    </location>
</feature>
<keyword evidence="3 7" id="KW-0812">Transmembrane</keyword>
<dbReference type="Proteomes" id="UP000002640">
    <property type="component" value="Unassembled WGS sequence"/>
</dbReference>
<dbReference type="GO" id="GO:0019706">
    <property type="term" value="F:protein-cysteine S-palmitoyltransferase activity"/>
    <property type="evidence" value="ECO:0007669"/>
    <property type="project" value="UniProtKB-EC"/>
</dbReference>
<dbReference type="AlphaFoldDB" id="G4YSR6"/>
<protein>
    <recommendedName>
        <fullName evidence="7">Palmitoyltransferase</fullName>
        <ecNumber evidence="7">2.3.1.225</ecNumber>
    </recommendedName>
</protein>
<keyword evidence="2 7" id="KW-0808">Transferase</keyword>
<evidence type="ECO:0000256" key="2">
    <source>
        <dbReference type="ARBA" id="ARBA00022679"/>
    </source>
</evidence>
<dbReference type="GO" id="GO:0016020">
    <property type="term" value="C:membrane"/>
    <property type="evidence" value="ECO:0007669"/>
    <property type="project" value="UniProtKB-SubCell"/>
</dbReference>
<feature type="non-terminal residue" evidence="9">
    <location>
        <position position="1"/>
    </location>
</feature>
<evidence type="ECO:0000313" key="10">
    <source>
        <dbReference type="Proteomes" id="UP000002640"/>
    </source>
</evidence>
<evidence type="ECO:0000256" key="4">
    <source>
        <dbReference type="ARBA" id="ARBA00022989"/>
    </source>
</evidence>
<keyword evidence="4 7" id="KW-1133">Transmembrane helix</keyword>
<evidence type="ECO:0000313" key="9">
    <source>
        <dbReference type="EMBL" id="EGZ24188.1"/>
    </source>
</evidence>
<dbReference type="KEGG" id="psoj:PHYSODRAFT_482345"/>
<dbReference type="GO" id="GO:0005783">
    <property type="term" value="C:endoplasmic reticulum"/>
    <property type="evidence" value="ECO:0007669"/>
    <property type="project" value="TreeGrafter"/>
</dbReference>
<keyword evidence="5 7" id="KW-0472">Membrane</keyword>
<evidence type="ECO:0000256" key="3">
    <source>
        <dbReference type="ARBA" id="ARBA00022692"/>
    </source>
</evidence>
<reference evidence="9 10" key="1">
    <citation type="journal article" date="2006" name="Science">
        <title>Phytophthora genome sequences uncover evolutionary origins and mechanisms of pathogenesis.</title>
        <authorList>
            <person name="Tyler B.M."/>
            <person name="Tripathy S."/>
            <person name="Zhang X."/>
            <person name="Dehal P."/>
            <person name="Jiang R.H."/>
            <person name="Aerts A."/>
            <person name="Arredondo F.D."/>
            <person name="Baxter L."/>
            <person name="Bensasson D."/>
            <person name="Beynon J.L."/>
            <person name="Chapman J."/>
            <person name="Damasceno C.M."/>
            <person name="Dorrance A.E."/>
            <person name="Dou D."/>
            <person name="Dickerman A.W."/>
            <person name="Dubchak I.L."/>
            <person name="Garbelotto M."/>
            <person name="Gijzen M."/>
            <person name="Gordon S.G."/>
            <person name="Govers F."/>
            <person name="Grunwald N.J."/>
            <person name="Huang W."/>
            <person name="Ivors K.L."/>
            <person name="Jones R.W."/>
            <person name="Kamoun S."/>
            <person name="Krampis K."/>
            <person name="Lamour K.H."/>
            <person name="Lee M.K."/>
            <person name="McDonald W.H."/>
            <person name="Medina M."/>
            <person name="Meijer H.J."/>
            <person name="Nordberg E.K."/>
            <person name="Maclean D.J."/>
            <person name="Ospina-Giraldo M.D."/>
            <person name="Morris P.F."/>
            <person name="Phuntumart V."/>
            <person name="Putnam N.H."/>
            <person name="Rash S."/>
            <person name="Rose J.K."/>
            <person name="Sakihama Y."/>
            <person name="Salamov A.A."/>
            <person name="Savidor A."/>
            <person name="Scheuring C.F."/>
            <person name="Smith B.M."/>
            <person name="Sobral B.W."/>
            <person name="Terry A."/>
            <person name="Torto-Alalibo T.A."/>
            <person name="Win J."/>
            <person name="Xu Z."/>
            <person name="Zhang H."/>
            <person name="Grigoriev I.V."/>
            <person name="Rokhsar D.S."/>
            <person name="Boore J.L."/>
        </authorList>
    </citation>
    <scope>NUCLEOTIDE SEQUENCE [LARGE SCALE GENOMIC DNA]</scope>
    <source>
        <strain evidence="9 10">P6497</strain>
    </source>
</reference>
<comment type="catalytic activity">
    <reaction evidence="7">
        <text>L-cysteinyl-[protein] + hexadecanoyl-CoA = S-hexadecanoyl-L-cysteinyl-[protein] + CoA</text>
        <dbReference type="Rhea" id="RHEA:36683"/>
        <dbReference type="Rhea" id="RHEA-COMP:10131"/>
        <dbReference type="Rhea" id="RHEA-COMP:11032"/>
        <dbReference type="ChEBI" id="CHEBI:29950"/>
        <dbReference type="ChEBI" id="CHEBI:57287"/>
        <dbReference type="ChEBI" id="CHEBI:57379"/>
        <dbReference type="ChEBI" id="CHEBI:74151"/>
        <dbReference type="EC" id="2.3.1.225"/>
    </reaction>
</comment>
<evidence type="ECO:0000256" key="6">
    <source>
        <dbReference type="ARBA" id="ARBA00023315"/>
    </source>
</evidence>
<dbReference type="RefSeq" id="XP_009519476.1">
    <property type="nucleotide sequence ID" value="XM_009521181.1"/>
</dbReference>
<accession>G4YSR6</accession>
<dbReference type="EC" id="2.3.1.225" evidence="7"/>
<dbReference type="OMA" id="YRIPYIR"/>
<dbReference type="PANTHER" id="PTHR22883:SF445">
    <property type="entry name" value="PALMITOYLTRANSFERASE"/>
    <property type="match status" value="1"/>
</dbReference>
<keyword evidence="10" id="KW-1185">Reference proteome</keyword>
<gene>
    <name evidence="9" type="ORF">PHYSODRAFT_482345</name>
</gene>
<organism evidence="9 10">
    <name type="scientific">Phytophthora sojae (strain P6497)</name>
    <name type="common">Soybean stem and root rot agent</name>
    <name type="synonym">Phytophthora megasperma f. sp. glycines</name>
    <dbReference type="NCBI Taxonomy" id="1094619"/>
    <lineage>
        <taxon>Eukaryota</taxon>
        <taxon>Sar</taxon>
        <taxon>Stramenopiles</taxon>
        <taxon>Oomycota</taxon>
        <taxon>Peronosporomycetes</taxon>
        <taxon>Peronosporales</taxon>
        <taxon>Peronosporaceae</taxon>
        <taxon>Phytophthora</taxon>
    </lineage>
</organism>
<name>G4YSR6_PHYSP</name>
<dbReference type="InterPro" id="IPR039859">
    <property type="entry name" value="PFA4/ZDH16/20/ERF2-like"/>
</dbReference>
<sequence length="252" mass="28734">TCRYLSLVAVLGALHSFTVASMSSPGILLPQTLVYFDNYEYDDVLYRKRECPTCQTIKLARSKHCSVCNNCVPRFDHHCGWLNTCIGERNHWVFLRFLMMNVLLCGYGSYVLFAILHDEYKQLLGEPFLDESTHTVVQGDPMVVVRYLVHAEAAVTVLFVLCVGMGFALVCFSGFHLYLVSSNLTTNEFFKRRELRRSQFASQPCPHTHAYALDSLVANWREVWAPRYKAKIFAVKMAASMRSDHQKAVKSA</sequence>
<dbReference type="GeneID" id="20655483"/>
<evidence type="ECO:0000256" key="1">
    <source>
        <dbReference type="ARBA" id="ARBA00004141"/>
    </source>
</evidence>
<dbReference type="FunCoup" id="G4YSR6">
    <property type="interactions" value="11"/>
</dbReference>
<dbReference type="EMBL" id="JH159152">
    <property type="protein sequence ID" value="EGZ24188.1"/>
    <property type="molecule type" value="Genomic_DNA"/>
</dbReference>
<comment type="domain">
    <text evidence="7">The DHHC domain is required for palmitoyltransferase activity.</text>
</comment>
<dbReference type="GO" id="GO:0005794">
    <property type="term" value="C:Golgi apparatus"/>
    <property type="evidence" value="ECO:0007669"/>
    <property type="project" value="TreeGrafter"/>
</dbReference>
<dbReference type="InParanoid" id="G4YSR6"/>
<proteinExistence type="inferred from homology"/>
<dbReference type="GO" id="GO:0006612">
    <property type="term" value="P:protein targeting to membrane"/>
    <property type="evidence" value="ECO:0007669"/>
    <property type="project" value="TreeGrafter"/>
</dbReference>
<comment type="subcellular location">
    <subcellularLocation>
        <location evidence="1">Membrane</location>
        <topology evidence="1">Multi-pass membrane protein</topology>
    </subcellularLocation>
</comment>
<dbReference type="InterPro" id="IPR001594">
    <property type="entry name" value="Palmitoyltrfase_DHHC"/>
</dbReference>
<keyword evidence="6 7" id="KW-0012">Acyltransferase</keyword>
<comment type="similarity">
    <text evidence="7">Belongs to the DHHC palmitoyltransferase family.</text>
</comment>
<evidence type="ECO:0000259" key="8">
    <source>
        <dbReference type="Pfam" id="PF01529"/>
    </source>
</evidence>
<evidence type="ECO:0000256" key="5">
    <source>
        <dbReference type="ARBA" id="ARBA00023136"/>
    </source>
</evidence>
<dbReference type="PANTHER" id="PTHR22883">
    <property type="entry name" value="ZINC FINGER DHHC DOMAIN CONTAINING PROTEIN"/>
    <property type="match status" value="1"/>
</dbReference>
<dbReference type="Pfam" id="PF01529">
    <property type="entry name" value="DHHC"/>
    <property type="match status" value="1"/>
</dbReference>
<dbReference type="PROSITE" id="PS50216">
    <property type="entry name" value="DHHC"/>
    <property type="match status" value="1"/>
</dbReference>
<evidence type="ECO:0000256" key="7">
    <source>
        <dbReference type="RuleBase" id="RU079119"/>
    </source>
</evidence>